<keyword evidence="3" id="KW-1185">Reference proteome</keyword>
<proteinExistence type="predicted"/>
<evidence type="ECO:0008006" key="4">
    <source>
        <dbReference type="Google" id="ProtNLM"/>
    </source>
</evidence>
<name>A0A1I1SN54_9GAMM</name>
<reference evidence="2 3" key="1">
    <citation type="submission" date="2016-10" db="EMBL/GenBank/DDBJ databases">
        <authorList>
            <person name="de Groot N.N."/>
        </authorList>
    </citation>
    <scope>NUCLEOTIDE SEQUENCE [LARGE SCALE GENOMIC DNA]</scope>
    <source>
        <strain evidence="2 3">DSM 6059</strain>
    </source>
</reference>
<dbReference type="SUPFAM" id="SSF48452">
    <property type="entry name" value="TPR-like"/>
    <property type="match status" value="1"/>
</dbReference>
<gene>
    <name evidence="2" type="ORF">SAMN02745724_04635</name>
</gene>
<protein>
    <recommendedName>
        <fullName evidence="4">Tetratricopeptide repeat-containing protein</fullName>
    </recommendedName>
</protein>
<dbReference type="AlphaFoldDB" id="A0A1I1SN54"/>
<dbReference type="EMBL" id="FOLO01000061">
    <property type="protein sequence ID" value="SFD47876.1"/>
    <property type="molecule type" value="Genomic_DNA"/>
</dbReference>
<dbReference type="Gene3D" id="1.25.40.10">
    <property type="entry name" value="Tetratricopeptide repeat domain"/>
    <property type="match status" value="1"/>
</dbReference>
<feature type="chain" id="PRO_5011704282" description="Tetratricopeptide repeat-containing protein" evidence="1">
    <location>
        <begin position="21"/>
        <end position="624"/>
    </location>
</feature>
<evidence type="ECO:0000313" key="2">
    <source>
        <dbReference type="EMBL" id="SFD47876.1"/>
    </source>
</evidence>
<dbReference type="Proteomes" id="UP000198862">
    <property type="component" value="Unassembled WGS sequence"/>
</dbReference>
<evidence type="ECO:0000313" key="3">
    <source>
        <dbReference type="Proteomes" id="UP000198862"/>
    </source>
</evidence>
<organism evidence="2 3">
    <name type="scientific">Pseudoalteromonas denitrificans DSM 6059</name>
    <dbReference type="NCBI Taxonomy" id="1123010"/>
    <lineage>
        <taxon>Bacteria</taxon>
        <taxon>Pseudomonadati</taxon>
        <taxon>Pseudomonadota</taxon>
        <taxon>Gammaproteobacteria</taxon>
        <taxon>Alteromonadales</taxon>
        <taxon>Pseudoalteromonadaceae</taxon>
        <taxon>Pseudoalteromonas</taxon>
    </lineage>
</organism>
<feature type="signal peptide" evidence="1">
    <location>
        <begin position="1"/>
        <end position="20"/>
    </location>
</feature>
<dbReference type="InterPro" id="IPR011990">
    <property type="entry name" value="TPR-like_helical_dom_sf"/>
</dbReference>
<keyword evidence="1" id="KW-0732">Signal</keyword>
<evidence type="ECO:0000256" key="1">
    <source>
        <dbReference type="SAM" id="SignalP"/>
    </source>
</evidence>
<accession>A0A1I1SN54</accession>
<sequence>MIKILAVNCFSLCICSNIFATETASEDLNRVVDPRYGTILFEYYQGNYQAALTLQAIAEYKSPLAHQGVAPELLKGGMSLKYGLLSQAHDIFKTLLNSAEDQTILSAAWFYTGKMHYQAEDFKSAAAALSQVTDALALKFSDEFHYMKAQLAIKNNDEIGYKNEKSQISAQHDYHEYIEHNALLKQLVLNDAVDTNIEKITQQNTNLMQKKKLTAEMLALQNRSYLALGFAFIKQGDNQNAIKTFKHISMKSHLIEPALLGYGWALNNMHEYDKARNVLAQLTSSEILTPYVQEALLVQTYSYQQQGDLQAAQHKLIISINRFEEYKAELSQKLVTLNKLSWRQIYDDIREFESSKNNALGLNEILSGQGFQSNLAQLELLYALKQQLKTQLQQIGSFKALLDDKAMNTQIRLHALKKKTLQTQVDYLLEKRNGLMSKVNNAIKKQDAEAFFTPSQLSLKKRLDSTKVVLAQLPEGKFVDFESRVSRVQGRLIWQAHQDFSARSWQAKKDIKHLDNFMAQLQKQKSQLFKSIDTAQDMSDELSRIKKIQLRVDTHFNKNNHIINRLETKLKKAFITYYAQRKTDLEQAIVQAQLLNIQMQDQSFSKTISPEHELDKQSSSSETL</sequence>
<dbReference type="STRING" id="1123010.SAMN02745724_04635"/>